<comment type="caution">
    <text evidence="1">The sequence shown here is derived from an EMBL/GenBank/DDBJ whole genome shotgun (WGS) entry which is preliminary data.</text>
</comment>
<dbReference type="Proteomes" id="UP001163321">
    <property type="component" value="Chromosome 1"/>
</dbReference>
<accession>A0ACC0WXB2</accession>
<gene>
    <name evidence="1" type="ORF">PsorP6_000377</name>
</gene>
<organism evidence="1 2">
    <name type="scientific">Peronosclerospora sorghi</name>
    <dbReference type="NCBI Taxonomy" id="230839"/>
    <lineage>
        <taxon>Eukaryota</taxon>
        <taxon>Sar</taxon>
        <taxon>Stramenopiles</taxon>
        <taxon>Oomycota</taxon>
        <taxon>Peronosporomycetes</taxon>
        <taxon>Peronosporales</taxon>
        <taxon>Peronosporaceae</taxon>
        <taxon>Peronosclerospora</taxon>
    </lineage>
</organism>
<name>A0ACC0WXB2_9STRA</name>
<proteinExistence type="predicted"/>
<reference evidence="1 2" key="1">
    <citation type="journal article" date="2022" name="bioRxiv">
        <title>The genome of the oomycete Peronosclerospora sorghi, a cosmopolitan pathogen of maize and sorghum, is inflated with dispersed pseudogenes.</title>
        <authorList>
            <person name="Fletcher K."/>
            <person name="Martin F."/>
            <person name="Isakeit T."/>
            <person name="Cavanaugh K."/>
            <person name="Magill C."/>
            <person name="Michelmore R."/>
        </authorList>
    </citation>
    <scope>NUCLEOTIDE SEQUENCE [LARGE SCALE GENOMIC DNA]</scope>
    <source>
        <strain evidence="1">P6</strain>
    </source>
</reference>
<protein>
    <submittedName>
        <fullName evidence="1">Uncharacterized protein</fullName>
    </submittedName>
</protein>
<evidence type="ECO:0000313" key="1">
    <source>
        <dbReference type="EMBL" id="KAI9923022.1"/>
    </source>
</evidence>
<dbReference type="EMBL" id="CM047580">
    <property type="protein sequence ID" value="KAI9923022.1"/>
    <property type="molecule type" value="Genomic_DNA"/>
</dbReference>
<evidence type="ECO:0000313" key="2">
    <source>
        <dbReference type="Proteomes" id="UP001163321"/>
    </source>
</evidence>
<keyword evidence="2" id="KW-1185">Reference proteome</keyword>
<sequence>MPQHLRNTDAAVVLHSLGEDQSSPVMSGKRIPLTFQIVETGASFSTVVVRDLDSVSSIIITTANASVPTENLAAYKSPQLLRLRTHSLLIEGYVVVVEYIPSIPSLILPFISILRGEPVVLLDSYAFVRYSLGSIRNVNKESTVDAIDEAREAVCFRKTNPMMYAKARAVARLMIRKKQDQVLNSSDQITNLGVLHGLARRRR</sequence>